<evidence type="ECO:0000313" key="4">
    <source>
        <dbReference type="EMBL" id="VDK47613.1"/>
    </source>
</evidence>
<evidence type="ECO:0000256" key="1">
    <source>
        <dbReference type="ARBA" id="ARBA00007381"/>
    </source>
</evidence>
<dbReference type="SUPFAM" id="SSF100934">
    <property type="entry name" value="Heat shock protein 70kD (HSP70), C-terminal subdomain"/>
    <property type="match status" value="1"/>
</dbReference>
<evidence type="ECO:0000256" key="3">
    <source>
        <dbReference type="ARBA" id="ARBA00022840"/>
    </source>
</evidence>
<dbReference type="Gene3D" id="3.30.420.40">
    <property type="match status" value="1"/>
</dbReference>
<dbReference type="InterPro" id="IPR018181">
    <property type="entry name" value="Heat_shock_70_CS"/>
</dbReference>
<dbReference type="InterPro" id="IPR043129">
    <property type="entry name" value="ATPase_NBD"/>
</dbReference>
<dbReference type="PRINTS" id="PR00301">
    <property type="entry name" value="HEATSHOCK70"/>
</dbReference>
<dbReference type="OrthoDB" id="2401965at2759"/>
<dbReference type="GO" id="GO:0140662">
    <property type="term" value="F:ATP-dependent protein folding chaperone"/>
    <property type="evidence" value="ECO:0007669"/>
    <property type="project" value="InterPro"/>
</dbReference>
<organism evidence="6">
    <name type="scientific">Taenia asiatica</name>
    <name type="common">Asian tapeworm</name>
    <dbReference type="NCBI Taxonomy" id="60517"/>
    <lineage>
        <taxon>Eukaryota</taxon>
        <taxon>Metazoa</taxon>
        <taxon>Spiralia</taxon>
        <taxon>Lophotrochozoa</taxon>
        <taxon>Platyhelminthes</taxon>
        <taxon>Cestoda</taxon>
        <taxon>Eucestoda</taxon>
        <taxon>Cyclophyllidea</taxon>
        <taxon>Taeniidae</taxon>
        <taxon>Taenia</taxon>
    </lineage>
</organism>
<dbReference type="FunFam" id="3.90.640.10:FF:000134">
    <property type="entry name" value="Heat shock cognate 71 kDa protein"/>
    <property type="match status" value="1"/>
</dbReference>
<dbReference type="SUPFAM" id="SSF100920">
    <property type="entry name" value="Heat shock protein 70kD (HSP70), peptide-binding domain"/>
    <property type="match status" value="1"/>
</dbReference>
<dbReference type="Gene3D" id="1.20.1270.10">
    <property type="match status" value="1"/>
</dbReference>
<evidence type="ECO:0000313" key="6">
    <source>
        <dbReference type="WBParaSite" id="TASK_0001002201-mRNA-1"/>
    </source>
</evidence>
<dbReference type="WBParaSite" id="TASK_0001002201-mRNA-1">
    <property type="protein sequence ID" value="TASK_0001002201-mRNA-1"/>
    <property type="gene ID" value="TASK_0001002201"/>
</dbReference>
<dbReference type="PANTHER" id="PTHR19375">
    <property type="entry name" value="HEAT SHOCK PROTEIN 70KDA"/>
    <property type="match status" value="1"/>
</dbReference>
<accession>A0A0R3WGM9</accession>
<reference evidence="4 5" key="2">
    <citation type="submission" date="2018-11" db="EMBL/GenBank/DDBJ databases">
        <authorList>
            <consortium name="Pathogen Informatics"/>
        </authorList>
    </citation>
    <scope>NUCLEOTIDE SEQUENCE [LARGE SCALE GENOMIC DNA]</scope>
</reference>
<proteinExistence type="inferred from homology"/>
<sequence>MVLSKMKEAAEVYLGKEVTDAVITVPAYFNVNQRQATIDAGKLAGLNVLRLVNEPTAAAIAYGLDRKSDEQRNVLVFDLGGGTFDVSILSIEKGKFEVKAVGGDTHLGGEDFDSQMVDHFVELFNQQHKGKDLASNRRAISRLKVACETAKRMLCSSEHASIDLEALYGDIDFRASITKSEFETLKTKFFATCADNQPVVLVQVYEGERPIAEHNNLLGKFQLSGIPPAPRGESQIEVTFDIDVNGVLHVSAVDESAKKQSSIIITKDTGRLSEEEIEQMLIDAEKYKQADEKQKSKIEAKINLENLIFSTMAKVESKEVKQISSKESIEDILKVCKSMMNWVDIDQDATKEDYELKRQTLQTLYSDAVTKKSDSLKNGTIEVGSLVNVYCRVLFT</sequence>
<dbReference type="InterPro" id="IPR013126">
    <property type="entry name" value="Hsp_70_fam"/>
</dbReference>
<protein>
    <submittedName>
        <fullName evidence="6">Heat shock protein 70</fullName>
    </submittedName>
</protein>
<dbReference type="Pfam" id="PF00012">
    <property type="entry name" value="HSP70"/>
    <property type="match status" value="1"/>
</dbReference>
<dbReference type="Proteomes" id="UP000282613">
    <property type="component" value="Unassembled WGS sequence"/>
</dbReference>
<evidence type="ECO:0000256" key="2">
    <source>
        <dbReference type="ARBA" id="ARBA00022741"/>
    </source>
</evidence>
<keyword evidence="2" id="KW-0547">Nucleotide-binding</keyword>
<dbReference type="AlphaFoldDB" id="A0A0R3WGM9"/>
<keyword evidence="5" id="KW-1185">Reference proteome</keyword>
<comment type="similarity">
    <text evidence="1">Belongs to the heat shock protein 70 family.</text>
</comment>
<dbReference type="InterPro" id="IPR029047">
    <property type="entry name" value="HSP70_peptide-bd_sf"/>
</dbReference>
<dbReference type="EMBL" id="UYRS01020023">
    <property type="protein sequence ID" value="VDK47613.1"/>
    <property type="molecule type" value="Genomic_DNA"/>
</dbReference>
<dbReference type="GO" id="GO:0005524">
    <property type="term" value="F:ATP binding"/>
    <property type="evidence" value="ECO:0007669"/>
    <property type="project" value="UniProtKB-KW"/>
</dbReference>
<dbReference type="STRING" id="60517.A0A0R3WGM9"/>
<dbReference type="Gene3D" id="2.60.34.10">
    <property type="entry name" value="Substrate Binding Domain Of DNAk, Chain A, domain 1"/>
    <property type="match status" value="1"/>
</dbReference>
<dbReference type="SUPFAM" id="SSF53067">
    <property type="entry name" value="Actin-like ATPase domain"/>
    <property type="match status" value="2"/>
</dbReference>
<evidence type="ECO:0000313" key="5">
    <source>
        <dbReference type="Proteomes" id="UP000282613"/>
    </source>
</evidence>
<reference evidence="6" key="1">
    <citation type="submission" date="2017-02" db="UniProtKB">
        <authorList>
            <consortium name="WormBaseParasite"/>
        </authorList>
    </citation>
    <scope>IDENTIFICATION</scope>
</reference>
<keyword evidence="3" id="KW-0067">ATP-binding</keyword>
<gene>
    <name evidence="4" type="ORF">TASK_LOCUS10023</name>
</gene>
<dbReference type="InterPro" id="IPR029048">
    <property type="entry name" value="HSP70_C_sf"/>
</dbReference>
<dbReference type="FunFam" id="3.30.420.40:FF:000545">
    <property type="entry name" value="Endoplasmic reticulum chaperone BiP"/>
    <property type="match status" value="1"/>
</dbReference>
<dbReference type="Gene3D" id="3.90.640.10">
    <property type="entry name" value="Actin, Chain A, domain 4"/>
    <property type="match status" value="1"/>
</dbReference>
<dbReference type="PROSITE" id="PS00329">
    <property type="entry name" value="HSP70_2"/>
    <property type="match status" value="1"/>
</dbReference>
<name>A0A0R3WGM9_TAEAS</name>